<dbReference type="Gene3D" id="3.30.110.70">
    <property type="entry name" value="Hypothetical protein apc22750. Chain B"/>
    <property type="match status" value="1"/>
</dbReference>
<dbReference type="AlphaFoldDB" id="A0AA51NAL0"/>
<feature type="signal peptide" evidence="2">
    <location>
        <begin position="1"/>
        <end position="24"/>
    </location>
</feature>
<dbReference type="InterPro" id="IPR035439">
    <property type="entry name" value="UPF0145_dom_sf"/>
</dbReference>
<dbReference type="Pfam" id="PF01906">
    <property type="entry name" value="YbjQ_1"/>
    <property type="match status" value="1"/>
</dbReference>
<proteinExistence type="inferred from homology"/>
<dbReference type="InterPro" id="IPR002765">
    <property type="entry name" value="UPF0145_YbjQ-like"/>
</dbReference>
<evidence type="ECO:0000313" key="3">
    <source>
        <dbReference type="EMBL" id="WMN07560.1"/>
    </source>
</evidence>
<keyword evidence="2" id="KW-0732">Signal</keyword>
<evidence type="ECO:0000313" key="4">
    <source>
        <dbReference type="Proteomes" id="UP001244443"/>
    </source>
</evidence>
<protein>
    <submittedName>
        <fullName evidence="3">Heavy metal-binding domain-containing protein</fullName>
    </submittedName>
</protein>
<dbReference type="EMBL" id="CP129970">
    <property type="protein sequence ID" value="WMN07560.1"/>
    <property type="molecule type" value="Genomic_DNA"/>
</dbReference>
<evidence type="ECO:0000256" key="1">
    <source>
        <dbReference type="ARBA" id="ARBA00010751"/>
    </source>
</evidence>
<evidence type="ECO:0000256" key="2">
    <source>
        <dbReference type="SAM" id="SignalP"/>
    </source>
</evidence>
<organism evidence="3 4">
    <name type="scientific">Marivirga arenosa</name>
    <dbReference type="NCBI Taxonomy" id="3059076"/>
    <lineage>
        <taxon>Bacteria</taxon>
        <taxon>Pseudomonadati</taxon>
        <taxon>Bacteroidota</taxon>
        <taxon>Cytophagia</taxon>
        <taxon>Cytophagales</taxon>
        <taxon>Marivirgaceae</taxon>
        <taxon>Marivirga</taxon>
    </lineage>
</organism>
<sequence>MKMKIQLMLIVGVLFTSCSTVAHLQTDDLKQNYSVTNPDQIEIYSTDKVDENYSVIGEVVSSVDAGRDASISVKYLKKEAAKLGADAIINLRLEIGQGYWTNAIKATGTAVKFNN</sequence>
<name>A0AA51NAL0_9BACT</name>
<dbReference type="Proteomes" id="UP001244443">
    <property type="component" value="Chromosome"/>
</dbReference>
<comment type="similarity">
    <text evidence="1">Belongs to the UPF0145 family.</text>
</comment>
<accession>A0AA51NAL0</accession>
<dbReference type="RefSeq" id="WP_308357729.1">
    <property type="nucleotide sequence ID" value="NZ_CP129970.2"/>
</dbReference>
<dbReference type="PROSITE" id="PS51257">
    <property type="entry name" value="PROKAR_LIPOPROTEIN"/>
    <property type="match status" value="1"/>
</dbReference>
<feature type="chain" id="PRO_5041466183" evidence="2">
    <location>
        <begin position="25"/>
        <end position="115"/>
    </location>
</feature>
<gene>
    <name evidence="3" type="ORF">QYS48_29150</name>
</gene>
<keyword evidence="4" id="KW-1185">Reference proteome</keyword>
<dbReference type="SUPFAM" id="SSF117782">
    <property type="entry name" value="YbjQ-like"/>
    <property type="match status" value="1"/>
</dbReference>
<reference evidence="3" key="1">
    <citation type="submission" date="2023-08" db="EMBL/GenBank/DDBJ databases">
        <title>Comparative genomics and taxonomic characterization of three novel marine species of genus Marivirga.</title>
        <authorList>
            <person name="Muhammad N."/>
            <person name="Kim S.-G."/>
        </authorList>
    </citation>
    <scope>NUCLEOTIDE SEQUENCE [LARGE SCALE GENOMIC DNA]</scope>
    <source>
        <strain evidence="3">ABR2-2</strain>
    </source>
</reference>